<dbReference type="SUPFAM" id="SSF46689">
    <property type="entry name" value="Homeodomain-like"/>
    <property type="match status" value="1"/>
</dbReference>
<dbReference type="EMBL" id="AF396866">
    <property type="protein sequence ID" value="AAK94356.1"/>
    <property type="molecule type" value="Genomic_DNA"/>
</dbReference>
<dbReference type="InterPro" id="IPR009057">
    <property type="entry name" value="Homeodomain-like_sf"/>
</dbReference>
<proteinExistence type="predicted"/>
<evidence type="ECO:0000313" key="2">
    <source>
        <dbReference type="Proteomes" id="UP000002093"/>
    </source>
</evidence>
<protein>
    <submittedName>
        <fullName evidence="1">p21</fullName>
    </submittedName>
</protein>
<organism evidence="1 2">
    <name type="scientific">Myxococcus phage Mx8</name>
    <dbReference type="NCBI Taxonomy" id="49964"/>
    <lineage>
        <taxon>Viruses</taxon>
        <taxon>Duplodnaviria</taxon>
        <taxon>Heunggongvirae</taxon>
        <taxon>Uroviricota</taxon>
        <taxon>Caudoviricetes</taxon>
        <taxon>Myxoctovirus</taxon>
        <taxon>Myxoctovirus Mx8</taxon>
    </lineage>
</organism>
<dbReference type="GeneID" id="921742"/>
<dbReference type="RefSeq" id="NP_203435.1">
    <property type="nucleotide sequence ID" value="NC_003085.1"/>
</dbReference>
<evidence type="ECO:0000313" key="1">
    <source>
        <dbReference type="EMBL" id="AAK94356.1"/>
    </source>
</evidence>
<dbReference type="KEGG" id="vg:921742"/>
<reference evidence="1 2" key="1">
    <citation type="submission" date="2001-06" db="EMBL/GenBank/DDBJ databases">
        <title>Genome organization of temperate Myxococcus phage Mx8.</title>
        <authorList>
            <person name="Youderian P."/>
            <person name="Walthers D."/>
            <person name="Salmi D."/>
            <person name="Magrini V."/>
            <person name="Hartzell P.L."/>
        </authorList>
    </citation>
    <scope>NUCLEOTIDE SEQUENCE [LARGE SCALE GENOMIC DNA]</scope>
</reference>
<keyword evidence="2" id="KW-1185">Reference proteome</keyword>
<name>Q94MU8_9CAUD</name>
<dbReference type="Gene3D" id="1.10.10.10">
    <property type="entry name" value="Winged helix-like DNA-binding domain superfamily/Winged helix DNA-binding domain"/>
    <property type="match status" value="1"/>
</dbReference>
<dbReference type="Pfam" id="PF13384">
    <property type="entry name" value="HTH_23"/>
    <property type="match status" value="1"/>
</dbReference>
<dbReference type="InterPro" id="IPR036388">
    <property type="entry name" value="WH-like_DNA-bd_sf"/>
</dbReference>
<accession>Q94MU8</accession>
<sequence>MTCNRQPKVVHYRGKSGDTSKAEWARLRKRALALVDEDWKSREVAEELGVSQDTVSKWVERYRRLTHRRGGCFYGPCKEWGCTAGVQTKHGYCTHHTNLRVWCGYRPRVRRAPGPCANAPSCPRLAGTGQGGAKGLCRGCYQRARRALRRVAEEVGL</sequence>
<dbReference type="Proteomes" id="UP000002093">
    <property type="component" value="Segment"/>
</dbReference>